<protein>
    <submittedName>
        <fullName evidence="9">AAA-domain-containing protein</fullName>
    </submittedName>
</protein>
<dbReference type="SMART" id="SM00382">
    <property type="entry name" value="AAA"/>
    <property type="match status" value="1"/>
</dbReference>
<keyword evidence="6" id="KW-0496">Mitochondrion</keyword>
<feature type="domain" description="AAA+ ATPase" evidence="8">
    <location>
        <begin position="208"/>
        <end position="344"/>
    </location>
</feature>
<keyword evidence="3" id="KW-0472">Membrane</keyword>
<comment type="subcellular location">
    <subcellularLocation>
        <location evidence="1">Mitochondrion outer membrane</location>
        <topology evidence="1">Single-pass membrane protein</topology>
    </subcellularLocation>
</comment>
<sequence>MDVESLSSLFESDYRQIVADHNLQELRNVLKWSGIDGVSREDILTVLADGQDSNNRGTRLEDRLFTVGEIERMVLVAMGARERKEILPVRQEEKQVSSIAEEAARSHHIGIDEFNEAFSHWRDGLYVAEALKLGGAEWSGLFKDPRDRHRLTKHEERILRECLVQPSKLNISFTSVGGMERTKQTVTELIQLPLIRPQLFSTGILRQTTSGILLFGPPGTGKTMLAKAVATEAGANFLNIQMSTVQSMWVGENEKNVKAVFTLARKLRPCVIFVDEIDALLRSRHRSMSPHWAVNTINEFMQEWDGIQSENTGVVVVGATNRPFDLDEAVLRRLPRRILVDLPDKGERMEILNALLVDEQVGFSLDERQSILESIAEKTHQWSGSDLKNLCIAAAMNAVSRKMFLMSRTFSRADREQILLPHSKDLHRTLALKHFLDALQSGDIVPSTNERAEIVEALRKWDKEFGRSAANSQGPSRIGF</sequence>
<dbReference type="GO" id="GO:0005741">
    <property type="term" value="C:mitochondrial outer membrane"/>
    <property type="evidence" value="ECO:0007669"/>
    <property type="project" value="UniProtKB-SubCell"/>
</dbReference>
<dbReference type="Pfam" id="PF00004">
    <property type="entry name" value="AAA"/>
    <property type="match status" value="1"/>
</dbReference>
<evidence type="ECO:0000256" key="4">
    <source>
        <dbReference type="ARBA" id="ARBA00022840"/>
    </source>
</evidence>
<evidence type="ECO:0000256" key="2">
    <source>
        <dbReference type="ARBA" id="ARBA00022741"/>
    </source>
</evidence>
<evidence type="ECO:0000256" key="5">
    <source>
        <dbReference type="ARBA" id="ARBA00023054"/>
    </source>
</evidence>
<accession>A0A139AZC0</accession>
<evidence type="ECO:0000256" key="7">
    <source>
        <dbReference type="RuleBase" id="RU003651"/>
    </source>
</evidence>
<dbReference type="GO" id="GO:0005524">
    <property type="term" value="F:ATP binding"/>
    <property type="evidence" value="ECO:0007669"/>
    <property type="project" value="UniProtKB-KW"/>
</dbReference>
<dbReference type="PANTHER" id="PTHR45644:SF56">
    <property type="entry name" value="AAA ATPASE, PUTATIVE (AFU_ORTHOLOGUE AFUA_2G12920)-RELATED"/>
    <property type="match status" value="1"/>
</dbReference>
<dbReference type="InterPro" id="IPR003959">
    <property type="entry name" value="ATPase_AAA_core"/>
</dbReference>
<dbReference type="PROSITE" id="PS00674">
    <property type="entry name" value="AAA"/>
    <property type="match status" value="1"/>
</dbReference>
<evidence type="ECO:0000256" key="1">
    <source>
        <dbReference type="ARBA" id="ARBA00004572"/>
    </source>
</evidence>
<evidence type="ECO:0000313" key="10">
    <source>
        <dbReference type="Proteomes" id="UP000070544"/>
    </source>
</evidence>
<evidence type="ECO:0000256" key="6">
    <source>
        <dbReference type="ARBA" id="ARBA00023128"/>
    </source>
</evidence>
<dbReference type="InterPro" id="IPR003593">
    <property type="entry name" value="AAA+_ATPase"/>
</dbReference>
<dbReference type="Gene3D" id="1.10.8.60">
    <property type="match status" value="1"/>
</dbReference>
<dbReference type="InterPro" id="IPR027417">
    <property type="entry name" value="P-loop_NTPase"/>
</dbReference>
<dbReference type="AlphaFoldDB" id="A0A139AZC0"/>
<dbReference type="FunFam" id="3.40.50.300:FF:001025">
    <property type="entry name" value="ATPase family, AAA domain-containing 2B"/>
    <property type="match status" value="1"/>
</dbReference>
<dbReference type="PANTHER" id="PTHR45644">
    <property type="entry name" value="AAA ATPASE, PUTATIVE (AFU_ORTHOLOGUE AFUA_2G12920)-RELATED-RELATED"/>
    <property type="match status" value="1"/>
</dbReference>
<dbReference type="STRING" id="1344416.A0A139AZC0"/>
<name>A0A139AZC0_GONPJ</name>
<dbReference type="InterPro" id="IPR051701">
    <property type="entry name" value="Mito_OM_Translocase_MSP1"/>
</dbReference>
<dbReference type="GO" id="GO:0016887">
    <property type="term" value="F:ATP hydrolysis activity"/>
    <property type="evidence" value="ECO:0007669"/>
    <property type="project" value="InterPro"/>
</dbReference>
<keyword evidence="3" id="KW-1000">Mitochondrion outer membrane</keyword>
<gene>
    <name evidence="9" type="ORF">M427DRAFT_106494</name>
</gene>
<keyword evidence="4 7" id="KW-0067">ATP-binding</keyword>
<evidence type="ECO:0000256" key="3">
    <source>
        <dbReference type="ARBA" id="ARBA00022787"/>
    </source>
</evidence>
<keyword evidence="10" id="KW-1185">Reference proteome</keyword>
<dbReference type="OrthoDB" id="39734at2759"/>
<evidence type="ECO:0000313" key="9">
    <source>
        <dbReference type="EMBL" id="KXS22098.1"/>
    </source>
</evidence>
<reference evidence="9 10" key="1">
    <citation type="journal article" date="2015" name="Genome Biol. Evol.">
        <title>Phylogenomic analyses indicate that early fungi evolved digesting cell walls of algal ancestors of land plants.</title>
        <authorList>
            <person name="Chang Y."/>
            <person name="Wang S."/>
            <person name="Sekimoto S."/>
            <person name="Aerts A.L."/>
            <person name="Choi C."/>
            <person name="Clum A."/>
            <person name="LaButti K.M."/>
            <person name="Lindquist E.A."/>
            <person name="Yee Ngan C."/>
            <person name="Ohm R.A."/>
            <person name="Salamov A.A."/>
            <person name="Grigoriev I.V."/>
            <person name="Spatafora J.W."/>
            <person name="Berbee M.L."/>
        </authorList>
    </citation>
    <scope>NUCLEOTIDE SEQUENCE [LARGE SCALE GENOMIC DNA]</scope>
    <source>
        <strain evidence="9 10">JEL478</strain>
    </source>
</reference>
<organism evidence="9 10">
    <name type="scientific">Gonapodya prolifera (strain JEL478)</name>
    <name type="common">Monoblepharis prolifera</name>
    <dbReference type="NCBI Taxonomy" id="1344416"/>
    <lineage>
        <taxon>Eukaryota</taxon>
        <taxon>Fungi</taxon>
        <taxon>Fungi incertae sedis</taxon>
        <taxon>Chytridiomycota</taxon>
        <taxon>Chytridiomycota incertae sedis</taxon>
        <taxon>Monoblepharidomycetes</taxon>
        <taxon>Monoblepharidales</taxon>
        <taxon>Gonapodyaceae</taxon>
        <taxon>Gonapodya</taxon>
    </lineage>
</organism>
<dbReference type="Proteomes" id="UP000070544">
    <property type="component" value="Unassembled WGS sequence"/>
</dbReference>
<dbReference type="Gene3D" id="3.40.50.300">
    <property type="entry name" value="P-loop containing nucleotide triphosphate hydrolases"/>
    <property type="match status" value="1"/>
</dbReference>
<keyword evidence="2 7" id="KW-0547">Nucleotide-binding</keyword>
<dbReference type="OMA" id="HWAVNTI"/>
<proteinExistence type="inferred from homology"/>
<dbReference type="EMBL" id="KQ965731">
    <property type="protein sequence ID" value="KXS22098.1"/>
    <property type="molecule type" value="Genomic_DNA"/>
</dbReference>
<dbReference type="Pfam" id="PF17862">
    <property type="entry name" value="AAA_lid_3"/>
    <property type="match status" value="1"/>
</dbReference>
<comment type="similarity">
    <text evidence="7">Belongs to the AAA ATPase family.</text>
</comment>
<keyword evidence="5" id="KW-0175">Coiled coil</keyword>
<dbReference type="SUPFAM" id="SSF52540">
    <property type="entry name" value="P-loop containing nucleoside triphosphate hydrolases"/>
    <property type="match status" value="1"/>
</dbReference>
<dbReference type="InterPro" id="IPR003960">
    <property type="entry name" value="ATPase_AAA_CS"/>
</dbReference>
<dbReference type="InterPro" id="IPR041569">
    <property type="entry name" value="AAA_lid_3"/>
</dbReference>
<evidence type="ECO:0000259" key="8">
    <source>
        <dbReference type="SMART" id="SM00382"/>
    </source>
</evidence>